<proteinExistence type="predicted"/>
<evidence type="ECO:0000313" key="3">
    <source>
        <dbReference type="Proteomes" id="UP001620597"/>
    </source>
</evidence>
<gene>
    <name evidence="2" type="ORF">WG929_20400</name>
</gene>
<reference evidence="2 3" key="1">
    <citation type="submission" date="2024-03" db="EMBL/GenBank/DDBJ databases">
        <title>High-quality draft genome sequence of Oceanobacter sp. wDCs-4.</title>
        <authorList>
            <person name="Dong C."/>
        </authorList>
    </citation>
    <scope>NUCLEOTIDE SEQUENCE [LARGE SCALE GENOMIC DNA]</scope>
    <source>
        <strain evidence="3">wDCs-4</strain>
    </source>
</reference>
<keyword evidence="3" id="KW-1185">Reference proteome</keyword>
<name>A0ABW8NP43_9GAMM</name>
<accession>A0ABW8NP43</accession>
<feature type="signal peptide" evidence="1">
    <location>
        <begin position="1"/>
        <end position="25"/>
    </location>
</feature>
<keyword evidence="1" id="KW-0732">Signal</keyword>
<dbReference type="RefSeq" id="WP_416207552.1">
    <property type="nucleotide sequence ID" value="NZ_JBBKTX010000043.1"/>
</dbReference>
<evidence type="ECO:0008006" key="4">
    <source>
        <dbReference type="Google" id="ProtNLM"/>
    </source>
</evidence>
<dbReference type="EMBL" id="JBBKTX010000043">
    <property type="protein sequence ID" value="MFK4754767.1"/>
    <property type="molecule type" value="Genomic_DNA"/>
</dbReference>
<evidence type="ECO:0000313" key="2">
    <source>
        <dbReference type="EMBL" id="MFK4754767.1"/>
    </source>
</evidence>
<feature type="chain" id="PRO_5045499283" description="MetA-pathway of phenol degradation" evidence="1">
    <location>
        <begin position="26"/>
        <end position="271"/>
    </location>
</feature>
<dbReference type="Proteomes" id="UP001620597">
    <property type="component" value="Unassembled WGS sequence"/>
</dbReference>
<comment type="caution">
    <text evidence="2">The sequence shown here is derived from an EMBL/GenBank/DDBJ whole genome shotgun (WGS) entry which is preliminary data.</text>
</comment>
<evidence type="ECO:0000256" key="1">
    <source>
        <dbReference type="SAM" id="SignalP"/>
    </source>
</evidence>
<organism evidence="2 3">
    <name type="scientific">Oceanobacter antarcticus</name>
    <dbReference type="NCBI Taxonomy" id="3133425"/>
    <lineage>
        <taxon>Bacteria</taxon>
        <taxon>Pseudomonadati</taxon>
        <taxon>Pseudomonadota</taxon>
        <taxon>Gammaproteobacteria</taxon>
        <taxon>Oceanospirillales</taxon>
        <taxon>Oceanospirillaceae</taxon>
        <taxon>Oceanobacter</taxon>
    </lineage>
</organism>
<sequence>MKNIAQYAFLPVLTILFLGAETAAAHDPVFGLGPHTLYKGGVEIHAGGHREKSGDESETEAELLFKYGLTGDWVAGIGIPYVRSGDVDDRWGSTNLSTKYRFWRHDSFGVQESMAVLGKVMLDDGEGLHGVEPDGNDYLVGLTYGYEGRKWYRWASVRHRFNADTTTGAERPNVWLVDLVGGIRFAPTEYHEPDWVWMLELNGELIERVSQGTGSAEKQLGGNQWFLSPGLMWTYRNFAIKAGVQFPLFDDLSQDQEKGDYRALVELEWHL</sequence>
<protein>
    <recommendedName>
        <fullName evidence="4">MetA-pathway of phenol degradation</fullName>
    </recommendedName>
</protein>